<keyword evidence="1" id="KW-0677">Repeat</keyword>
<dbReference type="PANTHER" id="PTHR22576:SF37">
    <property type="entry name" value="MUCOSA-ASSOCIATED LYMPHOID TISSUE LYMPHOMA TRANSLOCATION PROTEIN 1"/>
    <property type="match status" value="1"/>
</dbReference>
<dbReference type="Gene3D" id="3.40.50.1460">
    <property type="match status" value="1"/>
</dbReference>
<dbReference type="GO" id="GO:0006508">
    <property type="term" value="P:proteolysis"/>
    <property type="evidence" value="ECO:0007669"/>
    <property type="project" value="InterPro"/>
</dbReference>
<dbReference type="PANTHER" id="PTHR22576">
    <property type="entry name" value="MUCOSA ASSOCIATED LYMPHOID TISSUE LYMPHOMA TRANSLOCATION PROTEIN 1/PARACASPASE"/>
    <property type="match status" value="1"/>
</dbReference>
<dbReference type="CDD" id="cd05819">
    <property type="entry name" value="NHL"/>
    <property type="match status" value="1"/>
</dbReference>
<dbReference type="GO" id="GO:0004197">
    <property type="term" value="F:cysteine-type endopeptidase activity"/>
    <property type="evidence" value="ECO:0007669"/>
    <property type="project" value="InterPro"/>
</dbReference>
<feature type="repeat" description="NHL" evidence="2">
    <location>
        <begin position="408"/>
        <end position="438"/>
    </location>
</feature>
<dbReference type="Proteomes" id="UP000663877">
    <property type="component" value="Unassembled WGS sequence"/>
</dbReference>
<dbReference type="Gene3D" id="2.120.10.30">
    <property type="entry name" value="TolB, C-terminal domain"/>
    <property type="match status" value="2"/>
</dbReference>
<dbReference type="AlphaFoldDB" id="A0A815FCV3"/>
<dbReference type="SUPFAM" id="SSF63825">
    <property type="entry name" value="YWTD domain"/>
    <property type="match status" value="1"/>
</dbReference>
<dbReference type="InterPro" id="IPR052039">
    <property type="entry name" value="Caspase-related_regulators"/>
</dbReference>
<dbReference type="OrthoDB" id="417046at2759"/>
<feature type="domain" description="Peptidase C14 caspase" evidence="3">
    <location>
        <begin position="1"/>
        <end position="177"/>
    </location>
</feature>
<name>A0A815FCV3_9BILA</name>
<gene>
    <name evidence="5" type="ORF">BJG266_LOCUS37373</name>
    <name evidence="4" type="ORF">QVE165_LOCUS32694</name>
</gene>
<organism evidence="4 6">
    <name type="scientific">Adineta steineri</name>
    <dbReference type="NCBI Taxonomy" id="433720"/>
    <lineage>
        <taxon>Eukaryota</taxon>
        <taxon>Metazoa</taxon>
        <taxon>Spiralia</taxon>
        <taxon>Gnathifera</taxon>
        <taxon>Rotifera</taxon>
        <taxon>Eurotatoria</taxon>
        <taxon>Bdelloidea</taxon>
        <taxon>Adinetida</taxon>
        <taxon>Adinetidae</taxon>
        <taxon>Adineta</taxon>
    </lineage>
</organism>
<dbReference type="SUPFAM" id="SSF52129">
    <property type="entry name" value="Caspase-like"/>
    <property type="match status" value="1"/>
</dbReference>
<dbReference type="Proteomes" id="UP000663832">
    <property type="component" value="Unassembled WGS sequence"/>
</dbReference>
<evidence type="ECO:0000313" key="4">
    <source>
        <dbReference type="EMBL" id="CAF1327468.1"/>
    </source>
</evidence>
<reference evidence="4" key="1">
    <citation type="submission" date="2021-02" db="EMBL/GenBank/DDBJ databases">
        <authorList>
            <person name="Nowell W R."/>
        </authorList>
    </citation>
    <scope>NUCLEOTIDE SEQUENCE</scope>
</reference>
<accession>A0A815FCV3</accession>
<dbReference type="InterPro" id="IPR011600">
    <property type="entry name" value="Pept_C14_caspase"/>
</dbReference>
<dbReference type="EMBL" id="CAJNOI010001229">
    <property type="protein sequence ID" value="CAF1395821.1"/>
    <property type="molecule type" value="Genomic_DNA"/>
</dbReference>
<dbReference type="InterPro" id="IPR011042">
    <property type="entry name" value="6-blade_b-propeller_TolB-like"/>
</dbReference>
<dbReference type="InterPro" id="IPR001258">
    <property type="entry name" value="NHL_repeat"/>
</dbReference>
<protein>
    <recommendedName>
        <fullName evidence="3">Peptidase C14 caspase domain-containing protein</fullName>
    </recommendedName>
</protein>
<evidence type="ECO:0000256" key="1">
    <source>
        <dbReference type="ARBA" id="ARBA00022737"/>
    </source>
</evidence>
<dbReference type="PROSITE" id="PS51125">
    <property type="entry name" value="NHL"/>
    <property type="match status" value="1"/>
</dbReference>
<dbReference type="Pfam" id="PF01436">
    <property type="entry name" value="NHL"/>
    <property type="match status" value="1"/>
</dbReference>
<evidence type="ECO:0000256" key="2">
    <source>
        <dbReference type="PROSITE-ProRule" id="PRU00504"/>
    </source>
</evidence>
<dbReference type="Pfam" id="PF00656">
    <property type="entry name" value="Peptidase_C14"/>
    <property type="match status" value="1"/>
</dbReference>
<evidence type="ECO:0000259" key="3">
    <source>
        <dbReference type="Pfam" id="PF00656"/>
    </source>
</evidence>
<proteinExistence type="predicted"/>
<evidence type="ECO:0000313" key="5">
    <source>
        <dbReference type="EMBL" id="CAF1395821.1"/>
    </source>
</evidence>
<dbReference type="InterPro" id="IPR029030">
    <property type="entry name" value="Caspase-like_dom_sf"/>
</dbReference>
<comment type="caution">
    <text evidence="4">The sequence shown here is derived from an EMBL/GenBank/DDBJ whole genome shotgun (WGS) entry which is preliminary data.</text>
</comment>
<dbReference type="EMBL" id="CAJNOM010000293">
    <property type="protein sequence ID" value="CAF1327468.1"/>
    <property type="molecule type" value="Genomic_DNA"/>
</dbReference>
<evidence type="ECO:0000313" key="6">
    <source>
        <dbReference type="Proteomes" id="UP000663832"/>
    </source>
</evidence>
<sequence length="494" mass="55697">MRRTIDDFTDSISENDLVVFFFAGHGTQWNDQNYLLPVDNNRIITKEHLKTRAINAQHTLDHISSKNPAATIFLLDCCRNYVIKNEALLDSQTRGSSESPTGLTKMEVQRDSIIVFACAPGKLAMDVAKNGRNGLFTFHLLQHIAQPNVDIEMLMRDVSKGVSNESNGNQKPHRVSSIESRHLSLNTVHEEIEQIQTKKNKFKQFAITVTGGNGRGDELSQLSSSFGIIIDNDKSIYIVDTANCRIVKWKLNSNKGQIIAGGNRSANQNNRLAYPTDLVFDKKNNSFIISDNGNRPVIRSFDKNQSNQQIIILNISCLGLTIDKNGFIYVSDWCSNEVRRRKEKDKKCQLVAGGNERGNHLNQLNRPTFIFVDKDYSLYISDEKNHRVMKWKKDAKVGEIVAGGNGQGNSLKQLSRPQGVVVDHLGQIYVADEGNHRVMRWCEGDKEGEIVVDGNGQKNRPNQLNSPAGLSFDIEENLYVVDQNNHRIQKYEKI</sequence>
<keyword evidence="6" id="KW-1185">Reference proteome</keyword>